<dbReference type="AlphaFoldDB" id="K7QVD0"/>
<gene>
    <name evidence="2" type="ORF">Theos_1414</name>
</gene>
<evidence type="ECO:0008006" key="4">
    <source>
        <dbReference type="Google" id="ProtNLM"/>
    </source>
</evidence>
<dbReference type="KEGG" id="tos:Theos_1414"/>
<name>K7QVD0_THEOS</name>
<sequence>MRPALALLLLLLAACAPRPLPPEARLQGAEVLGLEAEGPALLLGLKVAFRNPNPFPLPLEAFGVAARLGGLTLPLSATLPPGESLQTFTLRLRPAEALDTARRLLSPEGVPFRLEGRVLGQSLTLYQTTLALPIAPLKVRTVGANLLVENPNPFPLEAEGELRFLGQRLAVRLALPPRGEGRLVVSGYRPGLGGERELRLRLTLPGFFSWEAAFPL</sequence>
<dbReference type="EMBL" id="CP003249">
    <property type="protein sequence ID" value="AFV76446.1"/>
    <property type="molecule type" value="Genomic_DNA"/>
</dbReference>
<proteinExistence type="predicted"/>
<evidence type="ECO:0000313" key="2">
    <source>
        <dbReference type="EMBL" id="AFV76446.1"/>
    </source>
</evidence>
<keyword evidence="3" id="KW-1185">Reference proteome</keyword>
<evidence type="ECO:0000256" key="1">
    <source>
        <dbReference type="SAM" id="SignalP"/>
    </source>
</evidence>
<feature type="signal peptide" evidence="1">
    <location>
        <begin position="1"/>
        <end position="16"/>
    </location>
</feature>
<reference evidence="2 3" key="1">
    <citation type="journal article" date="2013" name="Genome Announc.">
        <title>Whole Genome Sequencing of Thermus oshimai JL-2 and Thermus thermophilus JL-18, Incomplete Denitrifiers from the United States Great Basin.</title>
        <authorList>
            <person name="Murugapiran S.K."/>
            <person name="Huntemann M."/>
            <person name="Wei C.L."/>
            <person name="Han J."/>
            <person name="Detter J.C."/>
            <person name="Han C.S."/>
            <person name="Erkkila T.H."/>
            <person name="Teshima H."/>
            <person name="Chen A."/>
            <person name="Kyrpides N."/>
            <person name="Mavrommatis K."/>
            <person name="Markowitz V."/>
            <person name="Szeto E."/>
            <person name="Ivanova N."/>
            <person name="Pagani I."/>
            <person name="Lam J."/>
            <person name="McDonald A.I."/>
            <person name="Dodsworth J.A."/>
            <person name="Pati A."/>
            <person name="Goodwin L."/>
            <person name="Peters L."/>
            <person name="Pitluck S."/>
            <person name="Woyke T."/>
            <person name="Hedlund B.P."/>
        </authorList>
    </citation>
    <scope>NUCLEOTIDE SEQUENCE</scope>
    <source>
        <strain evidence="2 3">JL-2</strain>
    </source>
</reference>
<dbReference type="PATRIC" id="fig|751945.3.peg.1397"/>
<dbReference type="OrthoDB" id="31349at2"/>
<organism evidence="2 3">
    <name type="scientific">Thermus oshimai JL-2</name>
    <dbReference type="NCBI Taxonomy" id="751945"/>
    <lineage>
        <taxon>Bacteria</taxon>
        <taxon>Thermotogati</taxon>
        <taxon>Deinococcota</taxon>
        <taxon>Deinococci</taxon>
        <taxon>Thermales</taxon>
        <taxon>Thermaceae</taxon>
        <taxon>Thermus</taxon>
    </lineage>
</organism>
<feature type="chain" id="PRO_5003909975" description="Late embryogenesis abundant protein" evidence="1">
    <location>
        <begin position="17"/>
        <end position="216"/>
    </location>
</feature>
<keyword evidence="1" id="KW-0732">Signal</keyword>
<dbReference type="eggNOG" id="ENOG5032G8G">
    <property type="taxonomic scope" value="Bacteria"/>
</dbReference>
<dbReference type="STRING" id="751945.Theos_1414"/>
<dbReference type="HOGENOM" id="CLU_1255462_0_0_0"/>
<accession>K7QVD0</accession>
<dbReference type="Proteomes" id="UP000000211">
    <property type="component" value="Chromosome"/>
</dbReference>
<dbReference type="Gene3D" id="2.60.40.1820">
    <property type="match status" value="1"/>
</dbReference>
<dbReference type="PROSITE" id="PS51257">
    <property type="entry name" value="PROKAR_LIPOPROTEIN"/>
    <property type="match status" value="1"/>
</dbReference>
<protein>
    <recommendedName>
        <fullName evidence="4">Late embryogenesis abundant protein</fullName>
    </recommendedName>
</protein>
<dbReference type="SUPFAM" id="SSF117070">
    <property type="entry name" value="LEA14-like"/>
    <property type="match status" value="1"/>
</dbReference>
<dbReference type="RefSeq" id="WP_016329632.1">
    <property type="nucleotide sequence ID" value="NC_019386.1"/>
</dbReference>
<evidence type="ECO:0000313" key="3">
    <source>
        <dbReference type="Proteomes" id="UP000000211"/>
    </source>
</evidence>